<dbReference type="PROSITE" id="PS50943">
    <property type="entry name" value="HTH_CROC1"/>
    <property type="match status" value="1"/>
</dbReference>
<reference evidence="3" key="1">
    <citation type="submission" date="2020-09" db="EMBL/GenBank/DDBJ databases">
        <title>Draft Genome Sequence of Paenibacillus sp. WST5.</title>
        <authorList>
            <person name="Bao Z."/>
        </authorList>
    </citation>
    <scope>NUCLEOTIDE SEQUENCE</scope>
    <source>
        <strain evidence="3">WST5</strain>
    </source>
</reference>
<dbReference type="InterPro" id="IPR001387">
    <property type="entry name" value="Cro/C1-type_HTH"/>
</dbReference>
<dbReference type="Proteomes" id="UP000650466">
    <property type="component" value="Unassembled WGS sequence"/>
</dbReference>
<evidence type="ECO:0000313" key="4">
    <source>
        <dbReference type="Proteomes" id="UP000650466"/>
    </source>
</evidence>
<dbReference type="Gene3D" id="1.10.260.40">
    <property type="entry name" value="lambda repressor-like DNA-binding domains"/>
    <property type="match status" value="1"/>
</dbReference>
<gene>
    <name evidence="3" type="ORF">ICC18_14080</name>
</gene>
<protein>
    <submittedName>
        <fullName evidence="3">Helix-turn-helix domain-containing protein</fullName>
    </submittedName>
</protein>
<feature type="region of interest" description="Disordered" evidence="1">
    <location>
        <begin position="1"/>
        <end position="26"/>
    </location>
</feature>
<dbReference type="SUPFAM" id="SSF47413">
    <property type="entry name" value="lambda repressor-like DNA-binding domains"/>
    <property type="match status" value="1"/>
</dbReference>
<dbReference type="RefSeq" id="WP_188175041.1">
    <property type="nucleotide sequence ID" value="NZ_JACVVD010000004.1"/>
</dbReference>
<dbReference type="AlphaFoldDB" id="A0A926QK95"/>
<feature type="domain" description="HTH cro/C1-type" evidence="2">
    <location>
        <begin position="29"/>
        <end position="83"/>
    </location>
</feature>
<name>A0A926QK95_9BACL</name>
<sequence>MVNMMARAPRRSKASPKKKDRIKQPRQRFKELRLSKDISQSKMASDLEISDVTLRMIENGQNDPSFMMSYVYALYLGTTVEEVFPDVVEEAKKYFKTLEMNFKFS</sequence>
<dbReference type="SMART" id="SM00530">
    <property type="entry name" value="HTH_XRE"/>
    <property type="match status" value="1"/>
</dbReference>
<feature type="compositionally biased region" description="Basic residues" evidence="1">
    <location>
        <begin position="8"/>
        <end position="26"/>
    </location>
</feature>
<dbReference type="Pfam" id="PF01381">
    <property type="entry name" value="HTH_3"/>
    <property type="match status" value="1"/>
</dbReference>
<dbReference type="GO" id="GO:0003677">
    <property type="term" value="F:DNA binding"/>
    <property type="evidence" value="ECO:0007669"/>
    <property type="project" value="InterPro"/>
</dbReference>
<comment type="caution">
    <text evidence="3">The sequence shown here is derived from an EMBL/GenBank/DDBJ whole genome shotgun (WGS) entry which is preliminary data.</text>
</comment>
<evidence type="ECO:0000259" key="2">
    <source>
        <dbReference type="PROSITE" id="PS50943"/>
    </source>
</evidence>
<dbReference type="EMBL" id="JACVVD010000004">
    <property type="protein sequence ID" value="MBD0381249.1"/>
    <property type="molecule type" value="Genomic_DNA"/>
</dbReference>
<keyword evidence="4" id="KW-1185">Reference proteome</keyword>
<dbReference type="CDD" id="cd00093">
    <property type="entry name" value="HTH_XRE"/>
    <property type="match status" value="1"/>
</dbReference>
<proteinExistence type="predicted"/>
<evidence type="ECO:0000313" key="3">
    <source>
        <dbReference type="EMBL" id="MBD0381249.1"/>
    </source>
</evidence>
<dbReference type="InterPro" id="IPR010982">
    <property type="entry name" value="Lambda_DNA-bd_dom_sf"/>
</dbReference>
<evidence type="ECO:0000256" key="1">
    <source>
        <dbReference type="SAM" id="MobiDB-lite"/>
    </source>
</evidence>
<accession>A0A926QK95</accession>
<organism evidence="3 4">
    <name type="scientific">Paenibacillus sedimenti</name>
    <dbReference type="NCBI Taxonomy" id="2770274"/>
    <lineage>
        <taxon>Bacteria</taxon>
        <taxon>Bacillati</taxon>
        <taxon>Bacillota</taxon>
        <taxon>Bacilli</taxon>
        <taxon>Bacillales</taxon>
        <taxon>Paenibacillaceae</taxon>
        <taxon>Paenibacillus</taxon>
    </lineage>
</organism>